<dbReference type="EMBL" id="CP109114">
    <property type="protein sequence ID" value="WSC14318.1"/>
    <property type="molecule type" value="Genomic_DNA"/>
</dbReference>
<accession>A0A561UYX1</accession>
<keyword evidence="4" id="KW-1185">Reference proteome</keyword>
<evidence type="ECO:0000313" key="4">
    <source>
        <dbReference type="Proteomes" id="UP001330827"/>
    </source>
</evidence>
<dbReference type="Proteomes" id="UP000318186">
    <property type="component" value="Unassembled WGS sequence"/>
</dbReference>
<dbReference type="Proteomes" id="UP001330827">
    <property type="component" value="Chromosome"/>
</dbReference>
<protein>
    <submittedName>
        <fullName evidence="1">Uncharacterized protein</fullName>
    </submittedName>
</protein>
<dbReference type="EMBL" id="VIWW01000001">
    <property type="protein sequence ID" value="TWG04572.1"/>
    <property type="molecule type" value="Genomic_DNA"/>
</dbReference>
<reference evidence="1 3" key="1">
    <citation type="submission" date="2019-06" db="EMBL/GenBank/DDBJ databases">
        <title>Sequencing the genomes of 1000 actinobacteria strains.</title>
        <authorList>
            <person name="Klenk H.-P."/>
        </authorList>
    </citation>
    <scope>NUCLEOTIDE SEQUENCE [LARGE SCALE GENOMIC DNA]</scope>
    <source>
        <strain evidence="1 3">DSM 42059</strain>
    </source>
</reference>
<evidence type="ECO:0000313" key="3">
    <source>
        <dbReference type="Proteomes" id="UP000318186"/>
    </source>
</evidence>
<reference evidence="2 4" key="2">
    <citation type="submission" date="2022-10" db="EMBL/GenBank/DDBJ databases">
        <title>The complete genomes of actinobacterial strains from the NBC collection.</title>
        <authorList>
            <person name="Joergensen T.S."/>
            <person name="Alvarez Arevalo M."/>
            <person name="Sterndorff E.B."/>
            <person name="Faurdal D."/>
            <person name="Vuksanovic O."/>
            <person name="Mourched A.-S."/>
            <person name="Charusanti P."/>
            <person name="Shaw S."/>
            <person name="Blin K."/>
            <person name="Weber T."/>
        </authorList>
    </citation>
    <scope>NUCLEOTIDE SEQUENCE [LARGE SCALE GENOMIC DNA]</scope>
    <source>
        <strain evidence="2 4">NBC 01769</strain>
    </source>
</reference>
<gene>
    <name evidence="1" type="ORF">FHX80_113035</name>
    <name evidence="2" type="ORF">OIE64_16700</name>
</gene>
<evidence type="ECO:0000313" key="1">
    <source>
        <dbReference type="EMBL" id="TWG04572.1"/>
    </source>
</evidence>
<evidence type="ECO:0000313" key="2">
    <source>
        <dbReference type="EMBL" id="WSC14318.1"/>
    </source>
</evidence>
<dbReference type="RefSeq" id="WP_208764663.1">
    <property type="nucleotide sequence ID" value="NZ_CP109114.1"/>
</dbReference>
<name>A0A561UYX1_9ACTN</name>
<proteinExistence type="predicted"/>
<dbReference type="AlphaFoldDB" id="A0A561UYX1"/>
<sequence>MQPVRRFLIDFIARDNRTGSVRSYAYDLLRWCRWLLCTLQVGVLAVSL</sequence>
<organism evidence="1 3">
    <name type="scientific">Streptomyces brevispora</name>
    <dbReference type="NCBI Taxonomy" id="887462"/>
    <lineage>
        <taxon>Bacteria</taxon>
        <taxon>Bacillati</taxon>
        <taxon>Actinomycetota</taxon>
        <taxon>Actinomycetes</taxon>
        <taxon>Kitasatosporales</taxon>
        <taxon>Streptomycetaceae</taxon>
        <taxon>Streptomyces</taxon>
    </lineage>
</organism>